<proteinExistence type="predicted"/>
<keyword evidence="1" id="KW-0472">Membrane</keyword>
<sequence length="153" mass="16087">MQKTDRSGQSPFLVQLVVAVALFAGCALYLYAALGFSFGTWSNPRAGFLPRIAGCVGVVLALGNLLRVWRARDTTSADLGLQPSRALAFLVILAGYAALLGRLGFLPATFGATLALLMVSRGMRGPAVTVGLAAAFSFGIWLLFSRALDLPLP</sequence>
<accession>A0A1T5H752</accession>
<keyword evidence="1" id="KW-1133">Transmembrane helix</keyword>
<evidence type="ECO:0000313" key="3">
    <source>
        <dbReference type="EMBL" id="SKC16370.1"/>
    </source>
</evidence>
<organism evidence="3 4">
    <name type="scientific">Bosea thiooxidans</name>
    <dbReference type="NCBI Taxonomy" id="53254"/>
    <lineage>
        <taxon>Bacteria</taxon>
        <taxon>Pseudomonadati</taxon>
        <taxon>Pseudomonadota</taxon>
        <taxon>Alphaproteobacteria</taxon>
        <taxon>Hyphomicrobiales</taxon>
        <taxon>Boseaceae</taxon>
        <taxon>Bosea</taxon>
    </lineage>
</organism>
<dbReference type="Pfam" id="PF07331">
    <property type="entry name" value="TctB"/>
    <property type="match status" value="1"/>
</dbReference>
<protein>
    <submittedName>
        <fullName evidence="3">Tripartite tricarboxylate transporter TctB family protein</fullName>
    </submittedName>
</protein>
<dbReference type="PROSITE" id="PS51257">
    <property type="entry name" value="PROKAR_LIPOPROTEIN"/>
    <property type="match status" value="1"/>
</dbReference>
<reference evidence="3 4" key="1">
    <citation type="submission" date="2017-02" db="EMBL/GenBank/DDBJ databases">
        <authorList>
            <person name="Peterson S.W."/>
        </authorList>
    </citation>
    <scope>NUCLEOTIDE SEQUENCE [LARGE SCALE GENOMIC DNA]</scope>
    <source>
        <strain evidence="3 4">DSM 9653</strain>
    </source>
</reference>
<dbReference type="InterPro" id="IPR009936">
    <property type="entry name" value="DUF1468"/>
</dbReference>
<dbReference type="Proteomes" id="UP000190130">
    <property type="component" value="Unassembled WGS sequence"/>
</dbReference>
<feature type="transmembrane region" description="Helical" evidence="1">
    <location>
        <begin position="86"/>
        <end position="105"/>
    </location>
</feature>
<dbReference type="EMBL" id="FUYX01000023">
    <property type="protein sequence ID" value="SKC16370.1"/>
    <property type="molecule type" value="Genomic_DNA"/>
</dbReference>
<keyword evidence="1" id="KW-0812">Transmembrane</keyword>
<evidence type="ECO:0000256" key="1">
    <source>
        <dbReference type="SAM" id="Phobius"/>
    </source>
</evidence>
<evidence type="ECO:0000259" key="2">
    <source>
        <dbReference type="Pfam" id="PF07331"/>
    </source>
</evidence>
<feature type="transmembrane region" description="Helical" evidence="1">
    <location>
        <begin position="125"/>
        <end position="144"/>
    </location>
</feature>
<name>A0A1T5H752_9HYPH</name>
<dbReference type="AlphaFoldDB" id="A0A1T5H752"/>
<feature type="domain" description="DUF1468" evidence="2">
    <location>
        <begin position="17"/>
        <end position="153"/>
    </location>
</feature>
<dbReference type="RefSeq" id="WP_176168721.1">
    <property type="nucleotide sequence ID" value="NZ_FUYX01000023.1"/>
</dbReference>
<feature type="transmembrane region" description="Helical" evidence="1">
    <location>
        <begin position="12"/>
        <end position="36"/>
    </location>
</feature>
<evidence type="ECO:0000313" key="4">
    <source>
        <dbReference type="Proteomes" id="UP000190130"/>
    </source>
</evidence>
<gene>
    <name evidence="3" type="ORF">SAMN05660750_04955</name>
</gene>
<feature type="transmembrane region" description="Helical" evidence="1">
    <location>
        <begin position="48"/>
        <end position="66"/>
    </location>
</feature>